<name>X1AFZ7_9ZZZZ</name>
<evidence type="ECO:0000313" key="1">
    <source>
        <dbReference type="EMBL" id="GAG58971.1"/>
    </source>
</evidence>
<sequence>LISLVYYEEPYRERATIVLDNHDRALDPGTLDLRGQYFEIGYGYNTTSGDKYSLTPGLWVKSQHAYSSEGVTICVLECEGIWMLMRELRFLVMAANVVTLILAAAGYTNCAATDVGKQVKDDNVEVGRLLSYDNTTRVWVFESASTVASGSAMTITSGTGVGDADADSTLERGSLPNYDIEFGGTQTIYTLIRLLLEEAGATLDALGDQDDSIIDTYMPFFTVNLPPLENITALIGDRLIWMTKCYLRAEASKQFKVIYPQISDAVKETYYSDQVPYFKEYVEKRNLLIPNDIKVYYKQDSATGVWDATALANPGSATDTDEITLYTTVRQIFLVPNITTQDDANLRAAAILQRYKAETLAGRLVLPYHDCSVELYDKVEVRDRRGV</sequence>
<dbReference type="EMBL" id="BART01006175">
    <property type="protein sequence ID" value="GAG58971.1"/>
    <property type="molecule type" value="Genomic_DNA"/>
</dbReference>
<dbReference type="AlphaFoldDB" id="X1AFZ7"/>
<gene>
    <name evidence="1" type="ORF">S01H4_14062</name>
</gene>
<accession>X1AFZ7</accession>
<reference evidence="1" key="1">
    <citation type="journal article" date="2014" name="Front. Microbiol.">
        <title>High frequency of phylogenetically diverse reductive dehalogenase-homologous genes in deep subseafloor sedimentary metagenomes.</title>
        <authorList>
            <person name="Kawai M."/>
            <person name="Futagami T."/>
            <person name="Toyoda A."/>
            <person name="Takaki Y."/>
            <person name="Nishi S."/>
            <person name="Hori S."/>
            <person name="Arai W."/>
            <person name="Tsubouchi T."/>
            <person name="Morono Y."/>
            <person name="Uchiyama I."/>
            <person name="Ito T."/>
            <person name="Fujiyama A."/>
            <person name="Inagaki F."/>
            <person name="Takami H."/>
        </authorList>
    </citation>
    <scope>NUCLEOTIDE SEQUENCE</scope>
    <source>
        <strain evidence="1">Expedition CK06-06</strain>
    </source>
</reference>
<comment type="caution">
    <text evidence="1">The sequence shown here is derived from an EMBL/GenBank/DDBJ whole genome shotgun (WGS) entry which is preliminary data.</text>
</comment>
<protein>
    <submittedName>
        <fullName evidence="1">Uncharacterized protein</fullName>
    </submittedName>
</protein>
<proteinExistence type="predicted"/>
<organism evidence="1">
    <name type="scientific">marine sediment metagenome</name>
    <dbReference type="NCBI Taxonomy" id="412755"/>
    <lineage>
        <taxon>unclassified sequences</taxon>
        <taxon>metagenomes</taxon>
        <taxon>ecological metagenomes</taxon>
    </lineage>
</organism>
<feature type="non-terminal residue" evidence="1">
    <location>
        <position position="1"/>
    </location>
</feature>